<dbReference type="PANTHER" id="PTHR16684:SF11">
    <property type="entry name" value="CENTROMERE PROTEIN C"/>
    <property type="match status" value="1"/>
</dbReference>
<dbReference type="Ensembl" id="ENSNPET00000004377.1">
    <property type="protein sequence ID" value="ENSNPEP00000004278.1"/>
    <property type="gene ID" value="ENSNPEG00000003270.1"/>
</dbReference>
<evidence type="ECO:0000256" key="7">
    <source>
        <dbReference type="ARBA" id="ARBA00068530"/>
    </source>
</evidence>
<reference evidence="12" key="2">
    <citation type="submission" date="2025-09" db="UniProtKB">
        <authorList>
            <consortium name="Ensembl"/>
        </authorList>
    </citation>
    <scope>IDENTIFICATION</scope>
</reference>
<feature type="compositionally biased region" description="Basic and acidic residues" evidence="10">
    <location>
        <begin position="198"/>
        <end position="240"/>
    </location>
</feature>
<dbReference type="FunFam" id="2.60.120.10:FF:000033">
    <property type="entry name" value="Centromere protein C 1"/>
    <property type="match status" value="1"/>
</dbReference>
<keyword evidence="4" id="KW-0539">Nucleus</keyword>
<dbReference type="InterPro" id="IPR025974">
    <property type="entry name" value="Mif2/CENP-C_cupin"/>
</dbReference>
<dbReference type="Pfam" id="PF11699">
    <property type="entry name" value="CENP-C_C"/>
    <property type="match status" value="1"/>
</dbReference>
<evidence type="ECO:0000256" key="3">
    <source>
        <dbReference type="ARBA" id="ARBA00023125"/>
    </source>
</evidence>
<accession>A0A8C6YWF4</accession>
<feature type="domain" description="Mif2/CENP-C cupin" evidence="11">
    <location>
        <begin position="627"/>
        <end position="709"/>
    </location>
</feature>
<comment type="subunit">
    <text evidence="6">Oligomer. Component of the CENPA-NAC complex, at least composed of CENPA, CENPC, CENPH, CENPM, CENPN, CENPT and CENPU. The CENPA-NAC complex interacts with the CENPA-CAD complex, composed of CENPI, CENPK, CENPL, CENPO, CENPP, CENPQ, CENPR and CENPS. Binds to DAXX. Interacts with DNMT3B. Interacts directly with CENPA. Identified in a centromere complex containing histones H2A, H2B and H4, and at least CENPA, CENPB, CENPC, CENPT, CENPN, HJURP, SUPT16H, SSRP1 and RSF1. Interacts with MEIKIN.</text>
</comment>
<dbReference type="AlphaFoldDB" id="A0A8C6YWF4"/>
<evidence type="ECO:0000256" key="6">
    <source>
        <dbReference type="ARBA" id="ARBA00064952"/>
    </source>
</evidence>
<dbReference type="PANTHER" id="PTHR16684">
    <property type="entry name" value="CENTROMERE PROTEIN C"/>
    <property type="match status" value="1"/>
</dbReference>
<dbReference type="GO" id="GO:0000776">
    <property type="term" value="C:kinetochore"/>
    <property type="evidence" value="ECO:0007669"/>
    <property type="project" value="InterPro"/>
</dbReference>
<dbReference type="GO" id="GO:0051315">
    <property type="term" value="P:attachment of mitotic spindle microtubules to kinetochore"/>
    <property type="evidence" value="ECO:0007669"/>
    <property type="project" value="TreeGrafter"/>
</dbReference>
<feature type="compositionally biased region" description="Basic residues" evidence="10">
    <location>
        <begin position="188"/>
        <end position="197"/>
    </location>
</feature>
<evidence type="ECO:0000256" key="2">
    <source>
        <dbReference type="ARBA" id="ARBA00010291"/>
    </source>
</evidence>
<name>A0A8C6YWF4_NOTPE</name>
<dbReference type="GO" id="GO:0005634">
    <property type="term" value="C:nucleus"/>
    <property type="evidence" value="ECO:0007669"/>
    <property type="project" value="UniProtKB-SubCell"/>
</dbReference>
<feature type="compositionally biased region" description="Polar residues" evidence="10">
    <location>
        <begin position="269"/>
        <end position="280"/>
    </location>
</feature>
<dbReference type="GO" id="GO:0005721">
    <property type="term" value="C:pericentric heterochromatin"/>
    <property type="evidence" value="ECO:0007669"/>
    <property type="project" value="UniProtKB-ARBA"/>
</dbReference>
<sequence length="714" mass="80934">CFESCDNDVRINSPSATCCSTPVVSKKKGTSAQRKKALVFCSLFTRTYKTESLFFCIFFQFICHISFVPPSFRCSASVSPPSPPLVKAQDLEIENECEFLIDESDDGSSNWFSIPKKNKTSKRNDSATPALKSQSLERQKTESKKDKNGKKQSEAPDKEQIPDLDVRVQPDFKRTSELETSSSDKKGKALKPQRRSSTHMEKTKKEALKQDSSKQRRDTSWKLEDKELSELDKKASGAERCKKRVIPSEDSSILSAGDQREVHPKKSLKSSNYKQSSLKTSRPLVHKKQDVKQKFSKDKVSKKVAEITGKKVKTSDKSSNRELLPTVESSESKLSEEGLERESVDLNEVFSSPLHSKLQTSKIQNFANSEKQKNVLHLLESHNGASNKNPVKAKELLQNPKDTVQNSEKRSSAKTVKKKPEKTYHKARKKVHSNSEDTKPKNTTDSESSSLQDEVEKTPNPSNKKSSNKRKRNMQQIFFPNAFSDSSEDLDLQISDLLSNEIARHKIVMPSNTPNVRRTKRIRLRPLEYWRGERVNYAVRPSGIRLVISGIVCPETEPHRKIKRKCGHKPKRDQTSNEVAVSLDQTLADISKPTVVVDPITNKEVLLECISSGKRQSCFFKDQSIEIHKNLNTSDFAMGKLILQPLKEKGHQFVHMDTIAFHILQGEVVLTLHKTSYYLTTGDFFYVPAGNGYNIRNILNKESILLFTQLKNDR</sequence>
<dbReference type="InterPro" id="IPR028386">
    <property type="entry name" value="CENP-C/Mif2/cnp3"/>
</dbReference>
<evidence type="ECO:0000313" key="12">
    <source>
        <dbReference type="Ensembl" id="ENSNPEP00000004278.1"/>
    </source>
</evidence>
<dbReference type="GO" id="GO:0051382">
    <property type="term" value="P:kinetochore assembly"/>
    <property type="evidence" value="ECO:0007669"/>
    <property type="project" value="InterPro"/>
</dbReference>
<keyword evidence="13" id="KW-1185">Reference proteome</keyword>
<evidence type="ECO:0000256" key="5">
    <source>
        <dbReference type="ARBA" id="ARBA00053516"/>
    </source>
</evidence>
<dbReference type="Proteomes" id="UP000694420">
    <property type="component" value="Unplaced"/>
</dbReference>
<reference evidence="12" key="1">
    <citation type="submission" date="2025-08" db="UniProtKB">
        <authorList>
            <consortium name="Ensembl"/>
        </authorList>
    </citation>
    <scope>IDENTIFICATION</scope>
</reference>
<dbReference type="SUPFAM" id="SSF51182">
    <property type="entry name" value="RmlC-like cupins"/>
    <property type="match status" value="1"/>
</dbReference>
<feature type="compositionally biased region" description="Basic and acidic residues" evidence="10">
    <location>
        <begin position="287"/>
        <end position="320"/>
    </location>
</feature>
<evidence type="ECO:0000256" key="9">
    <source>
        <dbReference type="ARBA" id="ARBA00083562"/>
    </source>
</evidence>
<organism evidence="12 13">
    <name type="scientific">Nothoprocta perdicaria</name>
    <name type="common">Chilean tinamou</name>
    <name type="synonym">Crypturus perdicarius</name>
    <dbReference type="NCBI Taxonomy" id="30464"/>
    <lineage>
        <taxon>Eukaryota</taxon>
        <taxon>Metazoa</taxon>
        <taxon>Chordata</taxon>
        <taxon>Craniata</taxon>
        <taxon>Vertebrata</taxon>
        <taxon>Euteleostomi</taxon>
        <taxon>Archelosauria</taxon>
        <taxon>Archosauria</taxon>
        <taxon>Dinosauria</taxon>
        <taxon>Saurischia</taxon>
        <taxon>Theropoda</taxon>
        <taxon>Coelurosauria</taxon>
        <taxon>Aves</taxon>
        <taxon>Palaeognathae</taxon>
        <taxon>Tinamiformes</taxon>
        <taxon>Tinamidae</taxon>
        <taxon>Nothoprocta</taxon>
    </lineage>
</organism>
<feature type="compositionally biased region" description="Basic residues" evidence="10">
    <location>
        <begin position="415"/>
        <end position="432"/>
    </location>
</feature>
<protein>
    <recommendedName>
        <fullName evidence="7">Centromere protein C</fullName>
    </recommendedName>
    <alternativeName>
        <fullName evidence="8">Centromere autoantigen C</fullName>
    </alternativeName>
    <alternativeName>
        <fullName evidence="9">Centromere protein C 1</fullName>
    </alternativeName>
</protein>
<evidence type="ECO:0000256" key="1">
    <source>
        <dbReference type="ARBA" id="ARBA00004123"/>
    </source>
</evidence>
<dbReference type="InterPro" id="IPR011051">
    <property type="entry name" value="RmlC_Cupin_sf"/>
</dbReference>
<comment type="subcellular location">
    <subcellularLocation>
        <location evidence="1">Nucleus</location>
    </subcellularLocation>
</comment>
<feature type="compositionally biased region" description="Basic and acidic residues" evidence="10">
    <location>
        <begin position="433"/>
        <end position="444"/>
    </location>
</feature>
<feature type="region of interest" description="Disordered" evidence="10">
    <location>
        <begin position="111"/>
        <end position="342"/>
    </location>
</feature>
<evidence type="ECO:0000259" key="11">
    <source>
        <dbReference type="Pfam" id="PF11699"/>
    </source>
</evidence>
<evidence type="ECO:0000256" key="4">
    <source>
        <dbReference type="ARBA" id="ARBA00023242"/>
    </source>
</evidence>
<evidence type="ECO:0000256" key="10">
    <source>
        <dbReference type="SAM" id="MobiDB-lite"/>
    </source>
</evidence>
<proteinExistence type="inferred from homology"/>
<dbReference type="Gene3D" id="2.60.120.10">
    <property type="entry name" value="Jelly Rolls"/>
    <property type="match status" value="1"/>
</dbReference>
<evidence type="ECO:0000256" key="8">
    <source>
        <dbReference type="ARBA" id="ARBA00082151"/>
    </source>
</evidence>
<comment type="similarity">
    <text evidence="2">Belongs to the CENP-C/MIF2 family.</text>
</comment>
<keyword evidence="3" id="KW-0238">DNA-binding</keyword>
<dbReference type="GO" id="GO:0019237">
    <property type="term" value="F:centromeric DNA binding"/>
    <property type="evidence" value="ECO:0007669"/>
    <property type="project" value="InterPro"/>
</dbReference>
<feature type="compositionally biased region" description="Basic and acidic residues" evidence="10">
    <location>
        <begin position="330"/>
        <end position="342"/>
    </location>
</feature>
<dbReference type="InterPro" id="IPR014710">
    <property type="entry name" value="RmlC-like_jellyroll"/>
</dbReference>
<evidence type="ECO:0000313" key="13">
    <source>
        <dbReference type="Proteomes" id="UP000694420"/>
    </source>
</evidence>
<dbReference type="GO" id="GO:0051455">
    <property type="term" value="P:spindle attachment to meiosis I kinetochore"/>
    <property type="evidence" value="ECO:0007669"/>
    <property type="project" value="TreeGrafter"/>
</dbReference>
<comment type="function">
    <text evidence="5">Component of the CENPA-NAC (nucleosome-associated) complex, a complex that plays a central role in assembly of kinetochore proteins, mitotic progression and chromosome segregation. The CENPA-NAC complex recruits the CENPA-CAD (nucleosome distal) complex and may be involved in incorporation of newly synthesized CENPA into centromeres. CENPC recruits DNA methylation and DNMT3B to both centromeric and pericentromeric satellite repeats and regulates the histone code in these regions.</text>
</comment>
<feature type="region of interest" description="Disordered" evidence="10">
    <location>
        <begin position="374"/>
        <end position="471"/>
    </location>
</feature>
<feature type="compositionally biased region" description="Basic and acidic residues" evidence="10">
    <location>
        <begin position="135"/>
        <end position="187"/>
    </location>
</feature>